<name>A0A1H2BHR1_9ACTN</name>
<evidence type="ECO:0000313" key="2">
    <source>
        <dbReference type="Proteomes" id="UP000198688"/>
    </source>
</evidence>
<dbReference type="RefSeq" id="WP_092546534.1">
    <property type="nucleotide sequence ID" value="NZ_BOMJ01000049.1"/>
</dbReference>
<sequence>MLTSYWSISVPESVSSANGGLDRLGRLGKSLAASFGWQPAQATVFVLTGVPPLISSVRAIVPPVKVRHEAALDWSRRIVLDVDPAARSQEVVEAFESARTMPEQR</sequence>
<accession>A0A1H2BHR1</accession>
<protein>
    <submittedName>
        <fullName evidence="1">Uncharacterized protein</fullName>
    </submittedName>
</protein>
<dbReference type="EMBL" id="LT629758">
    <property type="protein sequence ID" value="SDT57785.1"/>
    <property type="molecule type" value="Genomic_DNA"/>
</dbReference>
<organism evidence="1 2">
    <name type="scientific">Actinoplanes derwentensis</name>
    <dbReference type="NCBI Taxonomy" id="113562"/>
    <lineage>
        <taxon>Bacteria</taxon>
        <taxon>Bacillati</taxon>
        <taxon>Actinomycetota</taxon>
        <taxon>Actinomycetes</taxon>
        <taxon>Micromonosporales</taxon>
        <taxon>Micromonosporaceae</taxon>
        <taxon>Actinoplanes</taxon>
    </lineage>
</organism>
<evidence type="ECO:0000313" key="1">
    <source>
        <dbReference type="EMBL" id="SDT57785.1"/>
    </source>
</evidence>
<proteinExistence type="predicted"/>
<reference evidence="1 2" key="1">
    <citation type="submission" date="2016-10" db="EMBL/GenBank/DDBJ databases">
        <authorList>
            <person name="de Groot N.N."/>
        </authorList>
    </citation>
    <scope>NUCLEOTIDE SEQUENCE [LARGE SCALE GENOMIC DNA]</scope>
    <source>
        <strain evidence="1 2">DSM 43941</strain>
    </source>
</reference>
<dbReference type="AlphaFoldDB" id="A0A1H2BHR1"/>
<keyword evidence="2" id="KW-1185">Reference proteome</keyword>
<dbReference type="Proteomes" id="UP000198688">
    <property type="component" value="Chromosome I"/>
</dbReference>
<gene>
    <name evidence="1" type="ORF">SAMN04489716_4627</name>
</gene>